<feature type="disulfide bond" description="Redox-active" evidence="4">
    <location>
        <begin position="85"/>
        <end position="89"/>
    </location>
</feature>
<feature type="binding site" evidence="3">
    <location>
        <position position="89"/>
    </location>
    <ligand>
        <name>Cu cation</name>
        <dbReference type="ChEBI" id="CHEBI:23378"/>
    </ligand>
</feature>
<evidence type="ECO:0000256" key="3">
    <source>
        <dbReference type="PIRSR" id="PIRSR603782-1"/>
    </source>
</evidence>
<dbReference type="InterPro" id="IPR036249">
    <property type="entry name" value="Thioredoxin-like_sf"/>
</dbReference>
<feature type="domain" description="Thioredoxin" evidence="6">
    <location>
        <begin position="47"/>
        <end position="215"/>
    </location>
</feature>
<dbReference type="InterPro" id="IPR013766">
    <property type="entry name" value="Thioredoxin_domain"/>
</dbReference>
<evidence type="ECO:0000256" key="4">
    <source>
        <dbReference type="PIRSR" id="PIRSR603782-2"/>
    </source>
</evidence>
<dbReference type="Gene3D" id="3.40.30.10">
    <property type="entry name" value="Glutaredoxin"/>
    <property type="match status" value="1"/>
</dbReference>
<dbReference type="PANTHER" id="PTHR12151:SF25">
    <property type="entry name" value="LINALOOL DEHYDRATASE_ISOMERASE DOMAIN-CONTAINING PROTEIN"/>
    <property type="match status" value="1"/>
</dbReference>
<reference evidence="8" key="1">
    <citation type="submission" date="2016-10" db="EMBL/GenBank/DDBJ databases">
        <authorList>
            <person name="Varghese N."/>
            <person name="Submissions S."/>
        </authorList>
    </citation>
    <scope>NUCLEOTIDE SEQUENCE [LARGE SCALE GENOMIC DNA]</scope>
    <source>
        <strain evidence="8">DSM 16858</strain>
    </source>
</reference>
<accession>A0A1I0KGW6</accession>
<dbReference type="CDD" id="cd02968">
    <property type="entry name" value="SCO"/>
    <property type="match status" value="1"/>
</dbReference>
<protein>
    <submittedName>
        <fullName evidence="7">Protein SCO1/2</fullName>
    </submittedName>
</protein>
<keyword evidence="8" id="KW-1185">Reference proteome</keyword>
<comment type="similarity">
    <text evidence="1">Belongs to the SCO1/2 family.</text>
</comment>
<dbReference type="Pfam" id="PF02630">
    <property type="entry name" value="SCO1-SenC"/>
    <property type="match status" value="1"/>
</dbReference>
<dbReference type="PANTHER" id="PTHR12151">
    <property type="entry name" value="ELECTRON TRANSPORT PROTIN SCO1/SENC FAMILY MEMBER"/>
    <property type="match status" value="1"/>
</dbReference>
<proteinExistence type="inferred from homology"/>
<evidence type="ECO:0000256" key="5">
    <source>
        <dbReference type="SAM" id="Phobius"/>
    </source>
</evidence>
<feature type="binding site" evidence="3">
    <location>
        <position position="85"/>
    </location>
    <ligand>
        <name>Cu cation</name>
        <dbReference type="ChEBI" id="CHEBI:23378"/>
    </ligand>
</feature>
<gene>
    <name evidence="7" type="ORF">SAMN05443639_110184</name>
</gene>
<dbReference type="InterPro" id="IPR003782">
    <property type="entry name" value="SCO1/SenC"/>
</dbReference>
<evidence type="ECO:0000259" key="6">
    <source>
        <dbReference type="PROSITE" id="PS51352"/>
    </source>
</evidence>
<feature type="binding site" evidence="3">
    <location>
        <position position="178"/>
    </location>
    <ligand>
        <name>Cu cation</name>
        <dbReference type="ChEBI" id="CHEBI:23378"/>
    </ligand>
</feature>
<dbReference type="EMBL" id="FOIJ01000010">
    <property type="protein sequence ID" value="SEU22904.1"/>
    <property type="molecule type" value="Genomic_DNA"/>
</dbReference>
<keyword evidence="5" id="KW-1133">Transmembrane helix</keyword>
<dbReference type="Proteomes" id="UP000199181">
    <property type="component" value="Unassembled WGS sequence"/>
</dbReference>
<keyword evidence="4" id="KW-1015">Disulfide bond</keyword>
<evidence type="ECO:0000256" key="1">
    <source>
        <dbReference type="ARBA" id="ARBA00010996"/>
    </source>
</evidence>
<dbReference type="RefSeq" id="WP_093523114.1">
    <property type="nucleotide sequence ID" value="NZ_FOIJ01000010.1"/>
</dbReference>
<sequence length="216" mass="23658">MSAQPSALAPSPPRLSRHPAFWAALTVLVAGLAVLAVGLMGRPSEPLPQLGALPEFSFTRENGTPWGLAQLRGHPFVANFIFTRCPTICPAFTRRMAHVQKQTEAAGPALQLVSFSVDPTYDTPERLAEYAQKHGANPARWSFLTGDYAKLKDTVVQGFKISMGRENLDEADVMGIFHGNHFVLVDASGEIRGYYDSSDDEAFSRMLKDLDRLQAP</sequence>
<keyword evidence="2 3" id="KW-0186">Copper</keyword>
<keyword evidence="5" id="KW-0472">Membrane</keyword>
<keyword evidence="3" id="KW-0479">Metal-binding</keyword>
<keyword evidence="5" id="KW-0812">Transmembrane</keyword>
<organism evidence="7 8">
    <name type="scientific">Stigmatella erecta</name>
    <dbReference type="NCBI Taxonomy" id="83460"/>
    <lineage>
        <taxon>Bacteria</taxon>
        <taxon>Pseudomonadati</taxon>
        <taxon>Myxococcota</taxon>
        <taxon>Myxococcia</taxon>
        <taxon>Myxococcales</taxon>
        <taxon>Cystobacterineae</taxon>
        <taxon>Archangiaceae</taxon>
        <taxon>Stigmatella</taxon>
    </lineage>
</organism>
<evidence type="ECO:0000313" key="7">
    <source>
        <dbReference type="EMBL" id="SEU22904.1"/>
    </source>
</evidence>
<dbReference type="PROSITE" id="PS51352">
    <property type="entry name" value="THIOREDOXIN_2"/>
    <property type="match status" value="1"/>
</dbReference>
<evidence type="ECO:0000313" key="8">
    <source>
        <dbReference type="Proteomes" id="UP000199181"/>
    </source>
</evidence>
<dbReference type="SUPFAM" id="SSF52833">
    <property type="entry name" value="Thioredoxin-like"/>
    <property type="match status" value="1"/>
</dbReference>
<feature type="transmembrane region" description="Helical" evidence="5">
    <location>
        <begin position="20"/>
        <end position="40"/>
    </location>
</feature>
<name>A0A1I0KGW6_9BACT</name>
<dbReference type="AlphaFoldDB" id="A0A1I0KGW6"/>
<evidence type="ECO:0000256" key="2">
    <source>
        <dbReference type="ARBA" id="ARBA00023008"/>
    </source>
</evidence>
<dbReference type="GO" id="GO:0046872">
    <property type="term" value="F:metal ion binding"/>
    <property type="evidence" value="ECO:0007669"/>
    <property type="project" value="UniProtKB-KW"/>
</dbReference>